<dbReference type="EMBL" id="FNNQ01000016">
    <property type="protein sequence ID" value="SDX38577.1"/>
    <property type="molecule type" value="Genomic_DNA"/>
</dbReference>
<dbReference type="InterPro" id="IPR009288">
    <property type="entry name" value="AIG2-like_dom"/>
</dbReference>
<sequence length="289" mass="33225">MEQKKTLLFVYGSLRKGEEVDHYLKDAEPVALQAWIEGTLVDMGGKYPGLILSSNKRVYGEVYRVTEEQLTIVDQWEDYLPGREDNLFERKVVKVGTDRGEVEAEVYVYARPSEKWMKAIPSGDWRSRLLRGNEFLYFAYGSCMDDERFTTQGVADEFLSMEGCGVLKGYAMRYTLPFADGGRADIVEDDDIVEGKVYRINGKGLEYLLWREGVQQQTYRPVWLPIQLNGELVSDVLSFTVVDKQEEVAPPEHYAREILRGAKGTVTEAYHERLRRDLEQKFAMNVSID</sequence>
<evidence type="ECO:0000313" key="5">
    <source>
        <dbReference type="Proteomes" id="UP000198534"/>
    </source>
</evidence>
<evidence type="ECO:0000259" key="3">
    <source>
        <dbReference type="Pfam" id="PF06094"/>
    </source>
</evidence>
<dbReference type="InterPro" id="IPR013024">
    <property type="entry name" value="GGCT-like"/>
</dbReference>
<dbReference type="InterPro" id="IPR036568">
    <property type="entry name" value="GGCT-like_sf"/>
</dbReference>
<proteinExistence type="predicted"/>
<dbReference type="OrthoDB" id="8538589at2"/>
<keyword evidence="4" id="KW-0808">Transferase</keyword>
<dbReference type="STRING" id="1048340.SAMN05444487_11619"/>
<dbReference type="Pfam" id="PF13772">
    <property type="entry name" value="AIG2_2"/>
    <property type="match status" value="1"/>
</dbReference>
<dbReference type="Proteomes" id="UP000198534">
    <property type="component" value="Unassembled WGS sequence"/>
</dbReference>
<dbReference type="Pfam" id="PF06094">
    <property type="entry name" value="GGACT"/>
    <property type="match status" value="1"/>
</dbReference>
<dbReference type="GO" id="GO:0003839">
    <property type="term" value="F:gamma-glutamylcyclotransferase activity"/>
    <property type="evidence" value="ECO:0007669"/>
    <property type="project" value="InterPro"/>
</dbReference>
<dbReference type="RefSeq" id="WP_091742179.1">
    <property type="nucleotide sequence ID" value="NZ_FNNQ01000016.1"/>
</dbReference>
<feature type="domain" description="Gamma-glutamylcyclotransferase AIG2-like" evidence="3">
    <location>
        <begin position="8"/>
        <end position="126"/>
    </location>
</feature>
<dbReference type="AlphaFoldDB" id="A0A1H3B9G4"/>
<protein>
    <submittedName>
        <fullName evidence="4">Uncharacterized conserved protein YtfP, gamma-glutamylcyclotransferase (GGCT)/AIG2-like family</fullName>
    </submittedName>
</protein>
<evidence type="ECO:0000256" key="1">
    <source>
        <dbReference type="ARBA" id="ARBA00023239"/>
    </source>
</evidence>
<name>A0A1H3B9G4_9BACL</name>
<dbReference type="PANTHER" id="PTHR12935">
    <property type="entry name" value="GAMMA-GLUTAMYLCYCLOTRANSFERASE"/>
    <property type="match status" value="1"/>
</dbReference>
<keyword evidence="5" id="KW-1185">Reference proteome</keyword>
<keyword evidence="1" id="KW-0456">Lyase</keyword>
<dbReference type="InterPro" id="IPR017939">
    <property type="entry name" value="G-Glutamylcylcotransferase"/>
</dbReference>
<accession>A0A1H3B9G4</accession>
<gene>
    <name evidence="4" type="ORF">SAMN05444487_11619</name>
</gene>
<dbReference type="PANTHER" id="PTHR12935:SF0">
    <property type="entry name" value="GAMMA-GLUTAMYLCYCLOTRANSFERASE"/>
    <property type="match status" value="1"/>
</dbReference>
<reference evidence="4 5" key="1">
    <citation type="submission" date="2016-10" db="EMBL/GenBank/DDBJ databases">
        <authorList>
            <person name="de Groot N.N."/>
        </authorList>
    </citation>
    <scope>NUCLEOTIDE SEQUENCE [LARGE SCALE GENOMIC DNA]</scope>
    <source>
        <strain evidence="4 5">DSM 45610</strain>
    </source>
</reference>
<dbReference type="SUPFAM" id="SSF110857">
    <property type="entry name" value="Gamma-glutamyl cyclotransferase-like"/>
    <property type="match status" value="2"/>
</dbReference>
<feature type="active site" description="Proton acceptor" evidence="2">
    <location>
        <position position="212"/>
    </location>
</feature>
<dbReference type="GO" id="GO:0016740">
    <property type="term" value="F:transferase activity"/>
    <property type="evidence" value="ECO:0007669"/>
    <property type="project" value="UniProtKB-KW"/>
</dbReference>
<dbReference type="CDD" id="cd06661">
    <property type="entry name" value="GGCT_like"/>
    <property type="match status" value="2"/>
</dbReference>
<organism evidence="4 5">
    <name type="scientific">Marininema mesophilum</name>
    <dbReference type="NCBI Taxonomy" id="1048340"/>
    <lineage>
        <taxon>Bacteria</taxon>
        <taxon>Bacillati</taxon>
        <taxon>Bacillota</taxon>
        <taxon>Bacilli</taxon>
        <taxon>Bacillales</taxon>
        <taxon>Thermoactinomycetaceae</taxon>
        <taxon>Marininema</taxon>
    </lineage>
</organism>
<dbReference type="Gene3D" id="3.10.490.10">
    <property type="entry name" value="Gamma-glutamyl cyclotransferase-like"/>
    <property type="match status" value="2"/>
</dbReference>
<evidence type="ECO:0000256" key="2">
    <source>
        <dbReference type="PIRSR" id="PIRSR617939-1"/>
    </source>
</evidence>
<evidence type="ECO:0000313" key="4">
    <source>
        <dbReference type="EMBL" id="SDX38577.1"/>
    </source>
</evidence>